<sequence length="49" mass="5677">MVLHFIHDDQEKLKLLRAIKDDLKQGAPFVLVSAYGQRDGEELQNRLNI</sequence>
<organism evidence="1 2">
    <name type="scientific">Priestia endophytica DSM 13796</name>
    <dbReference type="NCBI Taxonomy" id="1121089"/>
    <lineage>
        <taxon>Bacteria</taxon>
        <taxon>Bacillati</taxon>
        <taxon>Bacillota</taxon>
        <taxon>Bacilli</taxon>
        <taxon>Bacillales</taxon>
        <taxon>Bacillaceae</taxon>
        <taxon>Priestia</taxon>
    </lineage>
</organism>
<proteinExistence type="predicted"/>
<evidence type="ECO:0000313" key="1">
    <source>
        <dbReference type="EMBL" id="SFQ55417.1"/>
    </source>
</evidence>
<gene>
    <name evidence="1" type="ORF">SAMN02745910_02044</name>
</gene>
<evidence type="ECO:0000313" key="2">
    <source>
        <dbReference type="Proteomes" id="UP000182762"/>
    </source>
</evidence>
<dbReference type="EMBL" id="FOXX01000004">
    <property type="protein sequence ID" value="SFQ55417.1"/>
    <property type="molecule type" value="Genomic_DNA"/>
</dbReference>
<accession>A0A1I5ZH23</accession>
<name>A0A1I5ZH23_9BACI</name>
<dbReference type="GeneID" id="93713869"/>
<comment type="caution">
    <text evidence="1">The sequence shown here is derived from an EMBL/GenBank/DDBJ whole genome shotgun (WGS) entry which is preliminary data.</text>
</comment>
<protein>
    <submittedName>
        <fullName evidence="1">tRNA (Cmo5U34)-methyltransferase</fullName>
    </submittedName>
</protein>
<dbReference type="Proteomes" id="UP000182762">
    <property type="component" value="Unassembled WGS sequence"/>
</dbReference>
<dbReference type="RefSeq" id="WP_161939303.1">
    <property type="nucleotide sequence ID" value="NZ_FOXX01000004.1"/>
</dbReference>
<reference evidence="1 2" key="1">
    <citation type="submission" date="2016-10" db="EMBL/GenBank/DDBJ databases">
        <authorList>
            <person name="Varghese N."/>
            <person name="Submissions S."/>
        </authorList>
    </citation>
    <scope>NUCLEOTIDE SEQUENCE [LARGE SCALE GENOMIC DNA]</scope>
    <source>
        <strain evidence="1 2">DSM 13796</strain>
    </source>
</reference>
<keyword evidence="2" id="KW-1185">Reference proteome</keyword>